<dbReference type="GO" id="GO:0004722">
    <property type="term" value="F:protein serine/threonine phosphatase activity"/>
    <property type="evidence" value="ECO:0007669"/>
    <property type="project" value="InterPro"/>
</dbReference>
<dbReference type="Gene3D" id="3.60.40.10">
    <property type="entry name" value="PPM-type phosphatase domain"/>
    <property type="match status" value="1"/>
</dbReference>
<dbReference type="EMBL" id="QGNW01000108">
    <property type="protein sequence ID" value="RVW96252.1"/>
    <property type="molecule type" value="Genomic_DNA"/>
</dbReference>
<dbReference type="PROSITE" id="PS51746">
    <property type="entry name" value="PPM_2"/>
    <property type="match status" value="1"/>
</dbReference>
<dbReference type="PANTHER" id="PTHR47992">
    <property type="entry name" value="PROTEIN PHOSPHATASE"/>
    <property type="match status" value="1"/>
</dbReference>
<feature type="domain" description="PPM-type phosphatase" evidence="1">
    <location>
        <begin position="81"/>
        <end position="292"/>
    </location>
</feature>
<name>A0A438IHS4_VITVI</name>
<proteinExistence type="predicted"/>
<evidence type="ECO:0000313" key="2">
    <source>
        <dbReference type="EMBL" id="RVW96252.1"/>
    </source>
</evidence>
<protein>
    <submittedName>
        <fullName evidence="2">Protein phosphatase 2C and cyclic nucleotide-binding/kinase domain-containing protein</fullName>
    </submittedName>
</protein>
<evidence type="ECO:0000259" key="1">
    <source>
        <dbReference type="PROSITE" id="PS51746"/>
    </source>
</evidence>
<keyword evidence="2" id="KW-0808">Transferase</keyword>
<accession>A0A438IHS4</accession>
<sequence>MVGRGEWRVEEGGQGVSLHTCRGSGGIRTGRPLSESGLAKTDVISSGYRVVIQWGVLKIRSCIGEVCTPRHARVKETENARAGAELPVFSPASSDGEDGEIRDQLNQNSRSIWMQLRHCHAAFLTTNSQLHADSLDDSMSGTTAITVLVRGRTIYVANSGDSRAVIAERKGKEIVAVDLSIDQTPFRADELERVKLCGARVLTLDQIEGLKNPDVQCWGTEEGDDGDPPRLWVPNGMYPGTAFTRSIGDSIAESIGVVANPEIVVLELTPDHPFFVLASDGVFEFLSSQNCC</sequence>
<keyword evidence="2" id="KW-0418">Kinase</keyword>
<dbReference type="InterPro" id="IPR001932">
    <property type="entry name" value="PPM-type_phosphatase-like_dom"/>
</dbReference>
<dbReference type="InterPro" id="IPR036457">
    <property type="entry name" value="PPM-type-like_dom_sf"/>
</dbReference>
<evidence type="ECO:0000313" key="3">
    <source>
        <dbReference type="Proteomes" id="UP000288805"/>
    </source>
</evidence>
<dbReference type="Proteomes" id="UP000288805">
    <property type="component" value="Unassembled WGS sequence"/>
</dbReference>
<dbReference type="SUPFAM" id="SSF81606">
    <property type="entry name" value="PP2C-like"/>
    <property type="match status" value="1"/>
</dbReference>
<gene>
    <name evidence="2" type="primary">VvCHDp000885</name>
    <name evidence="2" type="synonym">At2g20040_1</name>
    <name evidence="2" type="ORF">CK203_020789</name>
</gene>
<dbReference type="SMART" id="SM00332">
    <property type="entry name" value="PP2Cc"/>
    <property type="match status" value="1"/>
</dbReference>
<dbReference type="InterPro" id="IPR015655">
    <property type="entry name" value="PP2C"/>
</dbReference>
<dbReference type="AlphaFoldDB" id="A0A438IHS4"/>
<organism evidence="2 3">
    <name type="scientific">Vitis vinifera</name>
    <name type="common">Grape</name>
    <dbReference type="NCBI Taxonomy" id="29760"/>
    <lineage>
        <taxon>Eukaryota</taxon>
        <taxon>Viridiplantae</taxon>
        <taxon>Streptophyta</taxon>
        <taxon>Embryophyta</taxon>
        <taxon>Tracheophyta</taxon>
        <taxon>Spermatophyta</taxon>
        <taxon>Magnoliopsida</taxon>
        <taxon>eudicotyledons</taxon>
        <taxon>Gunneridae</taxon>
        <taxon>Pentapetalae</taxon>
        <taxon>rosids</taxon>
        <taxon>Vitales</taxon>
        <taxon>Vitaceae</taxon>
        <taxon>Viteae</taxon>
        <taxon>Vitis</taxon>
    </lineage>
</organism>
<dbReference type="Pfam" id="PF00481">
    <property type="entry name" value="PP2C"/>
    <property type="match status" value="1"/>
</dbReference>
<reference evidence="2 3" key="1">
    <citation type="journal article" date="2018" name="PLoS Genet.">
        <title>Population sequencing reveals clonal diversity and ancestral inbreeding in the grapevine cultivar Chardonnay.</title>
        <authorList>
            <person name="Roach M.J."/>
            <person name="Johnson D.L."/>
            <person name="Bohlmann J."/>
            <person name="van Vuuren H.J."/>
            <person name="Jones S.J."/>
            <person name="Pretorius I.S."/>
            <person name="Schmidt S.A."/>
            <person name="Borneman A.R."/>
        </authorList>
    </citation>
    <scope>NUCLEOTIDE SEQUENCE [LARGE SCALE GENOMIC DNA]</scope>
    <source>
        <strain evidence="3">cv. Chardonnay</strain>
        <tissue evidence="2">Leaf</tissue>
    </source>
</reference>
<dbReference type="GO" id="GO:0016301">
    <property type="term" value="F:kinase activity"/>
    <property type="evidence" value="ECO:0007669"/>
    <property type="project" value="UniProtKB-KW"/>
</dbReference>
<comment type="caution">
    <text evidence="2">The sequence shown here is derived from an EMBL/GenBank/DDBJ whole genome shotgun (WGS) entry which is preliminary data.</text>
</comment>
<dbReference type="CDD" id="cd00143">
    <property type="entry name" value="PP2Cc"/>
    <property type="match status" value="1"/>
</dbReference>